<name>A0ACC0KSS5_CHOFU</name>
<reference evidence="1 2" key="1">
    <citation type="journal article" date="2022" name="Genome Biol. Evol.">
        <title>The Spruce Budworm Genome: Reconstructing the Evolutionary History of Antifreeze Proteins.</title>
        <authorList>
            <person name="Beliveau C."/>
            <person name="Gagne P."/>
            <person name="Picq S."/>
            <person name="Vernygora O."/>
            <person name="Keeling C.I."/>
            <person name="Pinkney K."/>
            <person name="Doucet D."/>
            <person name="Wen F."/>
            <person name="Johnston J.S."/>
            <person name="Maaroufi H."/>
            <person name="Boyle B."/>
            <person name="Laroche J."/>
            <person name="Dewar K."/>
            <person name="Juretic N."/>
            <person name="Blackburn G."/>
            <person name="Nisole A."/>
            <person name="Brunet B."/>
            <person name="Brandao M."/>
            <person name="Lumley L."/>
            <person name="Duan J."/>
            <person name="Quan G."/>
            <person name="Lucarotti C.J."/>
            <person name="Roe A.D."/>
            <person name="Sperling F.A.H."/>
            <person name="Levesque R.C."/>
            <person name="Cusson M."/>
        </authorList>
    </citation>
    <scope>NUCLEOTIDE SEQUENCE [LARGE SCALE GENOMIC DNA]</scope>
    <source>
        <strain evidence="1">Glfc:IPQL:Cfum</strain>
    </source>
</reference>
<keyword evidence="2" id="KW-1185">Reference proteome</keyword>
<dbReference type="Proteomes" id="UP001064048">
    <property type="component" value="Chromosome 23"/>
</dbReference>
<proteinExistence type="predicted"/>
<evidence type="ECO:0000313" key="1">
    <source>
        <dbReference type="EMBL" id="KAI8439661.1"/>
    </source>
</evidence>
<gene>
    <name evidence="1" type="ORF">MSG28_013367</name>
</gene>
<evidence type="ECO:0000313" key="2">
    <source>
        <dbReference type="Proteomes" id="UP001064048"/>
    </source>
</evidence>
<sequence>MDFKDKVVIVTGGSSGIGAETAIQFAQQSAKVVIVGRNEQKLRNVAISCESAKGIKPLIIKADVTIDSDVKSIIEKTMERFGQIDILVNNAGIVAEAKIQDGIEVYDRLMNTNLRSVYLLTSLATPYLIKTRGSIINISSVAGQKAVSKFVVYCTSKAGLDMFTKSLAKELGEYGVRVNAISPGPVKTDIFAAAGLDVEAFVRNREASSPLGKIAVGKDIADMVLYLASDKANSITGSIYVIDNGRLLE</sequence>
<comment type="caution">
    <text evidence="1">The sequence shown here is derived from an EMBL/GenBank/DDBJ whole genome shotgun (WGS) entry which is preliminary data.</text>
</comment>
<dbReference type="EMBL" id="CM046123">
    <property type="protein sequence ID" value="KAI8439661.1"/>
    <property type="molecule type" value="Genomic_DNA"/>
</dbReference>
<accession>A0ACC0KSS5</accession>
<organism evidence="1 2">
    <name type="scientific">Choristoneura fumiferana</name>
    <name type="common">Spruce budworm moth</name>
    <name type="synonym">Archips fumiferana</name>
    <dbReference type="NCBI Taxonomy" id="7141"/>
    <lineage>
        <taxon>Eukaryota</taxon>
        <taxon>Metazoa</taxon>
        <taxon>Ecdysozoa</taxon>
        <taxon>Arthropoda</taxon>
        <taxon>Hexapoda</taxon>
        <taxon>Insecta</taxon>
        <taxon>Pterygota</taxon>
        <taxon>Neoptera</taxon>
        <taxon>Endopterygota</taxon>
        <taxon>Lepidoptera</taxon>
        <taxon>Glossata</taxon>
        <taxon>Ditrysia</taxon>
        <taxon>Tortricoidea</taxon>
        <taxon>Tortricidae</taxon>
        <taxon>Tortricinae</taxon>
        <taxon>Choristoneura</taxon>
    </lineage>
</organism>
<protein>
    <submittedName>
        <fullName evidence="1">Uncharacterized protein</fullName>
    </submittedName>
</protein>